<dbReference type="SUPFAM" id="SSF51735">
    <property type="entry name" value="NAD(P)-binding Rossmann-fold domains"/>
    <property type="match status" value="1"/>
</dbReference>
<evidence type="ECO:0000313" key="2">
    <source>
        <dbReference type="EMBL" id="KAJ9130522.1"/>
    </source>
</evidence>
<dbReference type="Pfam" id="PF00106">
    <property type="entry name" value="adh_short"/>
    <property type="match status" value="1"/>
</dbReference>
<accession>A0AA38R2B6</accession>
<dbReference type="PRINTS" id="PR00081">
    <property type="entry name" value="GDHRDH"/>
</dbReference>
<keyword evidence="3" id="KW-1185">Reference proteome</keyword>
<comment type="caution">
    <text evidence="2">The sequence shown here is derived from an EMBL/GenBank/DDBJ whole genome shotgun (WGS) entry which is preliminary data.</text>
</comment>
<organism evidence="2 3">
    <name type="scientific">Pleurostoma richardsiae</name>
    <dbReference type="NCBI Taxonomy" id="41990"/>
    <lineage>
        <taxon>Eukaryota</taxon>
        <taxon>Fungi</taxon>
        <taxon>Dikarya</taxon>
        <taxon>Ascomycota</taxon>
        <taxon>Pezizomycotina</taxon>
        <taxon>Sordariomycetes</taxon>
        <taxon>Sordariomycetidae</taxon>
        <taxon>Calosphaeriales</taxon>
        <taxon>Pleurostomataceae</taxon>
        <taxon>Pleurostoma</taxon>
    </lineage>
</organism>
<gene>
    <name evidence="2" type="ORF">NKR23_g12159</name>
</gene>
<dbReference type="GO" id="GO:0016491">
    <property type="term" value="F:oxidoreductase activity"/>
    <property type="evidence" value="ECO:0007669"/>
    <property type="project" value="TreeGrafter"/>
</dbReference>
<evidence type="ECO:0000256" key="1">
    <source>
        <dbReference type="ARBA" id="ARBA00006484"/>
    </source>
</evidence>
<dbReference type="GO" id="GO:0005737">
    <property type="term" value="C:cytoplasm"/>
    <property type="evidence" value="ECO:0007669"/>
    <property type="project" value="TreeGrafter"/>
</dbReference>
<dbReference type="Proteomes" id="UP001174694">
    <property type="component" value="Unassembled WGS sequence"/>
</dbReference>
<comment type="similarity">
    <text evidence="1">Belongs to the short-chain dehydrogenases/reductases (SDR) family.</text>
</comment>
<sequence length="262" mass="27508">MAPSRVSADTTVVFITGASSGIGYEVARNLSTPSFYGNHHVIIGSLDIGAGEAAVSGLVAEDPSRSGYISAVQIDVTSDGSIAAAVVHIMENFGHLDVLINNAGVLLDGWGDLHITRPLMDRTFQVNVFGAAAVTEACIPLLEQAAPSGAAPPRIVFMSSRLGSLTVRTDREDKSGARPFPAYRSSKAALNMVMLHYAGLFRERGWKVNACDPGLTRTALAGEGWEAMGTVEEGARNCVRLATLGADGETGTYSNTNGLVPW</sequence>
<dbReference type="GO" id="GO:0019748">
    <property type="term" value="P:secondary metabolic process"/>
    <property type="evidence" value="ECO:0007669"/>
    <property type="project" value="TreeGrafter"/>
</dbReference>
<dbReference type="AlphaFoldDB" id="A0AA38R2B6"/>
<dbReference type="EMBL" id="JANBVO010000086">
    <property type="protein sequence ID" value="KAJ9130522.1"/>
    <property type="molecule type" value="Genomic_DNA"/>
</dbReference>
<dbReference type="InterPro" id="IPR051468">
    <property type="entry name" value="Fungal_SecMetab_SDRs"/>
</dbReference>
<name>A0AA38R2B6_9PEZI</name>
<dbReference type="InterPro" id="IPR002347">
    <property type="entry name" value="SDR_fam"/>
</dbReference>
<dbReference type="PANTHER" id="PTHR43544">
    <property type="entry name" value="SHORT-CHAIN DEHYDROGENASE/REDUCTASE"/>
    <property type="match status" value="1"/>
</dbReference>
<evidence type="ECO:0000313" key="3">
    <source>
        <dbReference type="Proteomes" id="UP001174694"/>
    </source>
</evidence>
<protein>
    <submittedName>
        <fullName evidence="2">Uncharacterized protein</fullName>
    </submittedName>
</protein>
<reference evidence="2" key="1">
    <citation type="submission" date="2022-07" db="EMBL/GenBank/DDBJ databases">
        <title>Fungi with potential for degradation of polypropylene.</title>
        <authorList>
            <person name="Gostincar C."/>
        </authorList>
    </citation>
    <scope>NUCLEOTIDE SEQUENCE</scope>
    <source>
        <strain evidence="2">EXF-13308</strain>
    </source>
</reference>
<dbReference type="PANTHER" id="PTHR43544:SF32">
    <property type="entry name" value="CHAIN DEHYDROGENASE, PUTATIVE (AFU_ORTHOLOGUE AFUA_5G01530)-RELATED"/>
    <property type="match status" value="1"/>
</dbReference>
<dbReference type="Gene3D" id="3.40.50.720">
    <property type="entry name" value="NAD(P)-binding Rossmann-like Domain"/>
    <property type="match status" value="1"/>
</dbReference>
<proteinExistence type="inferred from homology"/>
<dbReference type="InterPro" id="IPR036291">
    <property type="entry name" value="NAD(P)-bd_dom_sf"/>
</dbReference>